<name>A0AAW0U987_SCYPA</name>
<sequence>MVGKNKDVLQDLHQHSIAQTTVIELRHLRVHQSHHLHQTASPSILTVPCLLLLSLPSAISRSFLTSSHLQVVPPTFLSRAAHYRTALATLLLKRPYPMTCHASPISAYCGALEEVQQEYQGQRRRKEGKGQGSTAMEAEGGKEGTRSWADGSGGERRKSEKGE</sequence>
<evidence type="ECO:0000313" key="2">
    <source>
        <dbReference type="EMBL" id="KAK8395823.1"/>
    </source>
</evidence>
<gene>
    <name evidence="2" type="ORF">O3P69_005735</name>
</gene>
<evidence type="ECO:0000256" key="1">
    <source>
        <dbReference type="SAM" id="MobiDB-lite"/>
    </source>
</evidence>
<keyword evidence="3" id="KW-1185">Reference proteome</keyword>
<accession>A0AAW0U987</accession>
<feature type="compositionally biased region" description="Basic and acidic residues" evidence="1">
    <location>
        <begin position="153"/>
        <end position="163"/>
    </location>
</feature>
<dbReference type="Proteomes" id="UP001487740">
    <property type="component" value="Unassembled WGS sequence"/>
</dbReference>
<evidence type="ECO:0000313" key="3">
    <source>
        <dbReference type="Proteomes" id="UP001487740"/>
    </source>
</evidence>
<dbReference type="AlphaFoldDB" id="A0AAW0U987"/>
<protein>
    <submittedName>
        <fullName evidence="2">Uncharacterized protein</fullName>
    </submittedName>
</protein>
<feature type="region of interest" description="Disordered" evidence="1">
    <location>
        <begin position="118"/>
        <end position="163"/>
    </location>
</feature>
<dbReference type="EMBL" id="JARAKH010000017">
    <property type="protein sequence ID" value="KAK8395823.1"/>
    <property type="molecule type" value="Genomic_DNA"/>
</dbReference>
<proteinExistence type="predicted"/>
<comment type="caution">
    <text evidence="2">The sequence shown here is derived from an EMBL/GenBank/DDBJ whole genome shotgun (WGS) entry which is preliminary data.</text>
</comment>
<organism evidence="2 3">
    <name type="scientific">Scylla paramamosain</name>
    <name type="common">Mud crab</name>
    <dbReference type="NCBI Taxonomy" id="85552"/>
    <lineage>
        <taxon>Eukaryota</taxon>
        <taxon>Metazoa</taxon>
        <taxon>Ecdysozoa</taxon>
        <taxon>Arthropoda</taxon>
        <taxon>Crustacea</taxon>
        <taxon>Multicrustacea</taxon>
        <taxon>Malacostraca</taxon>
        <taxon>Eumalacostraca</taxon>
        <taxon>Eucarida</taxon>
        <taxon>Decapoda</taxon>
        <taxon>Pleocyemata</taxon>
        <taxon>Brachyura</taxon>
        <taxon>Eubrachyura</taxon>
        <taxon>Portunoidea</taxon>
        <taxon>Portunidae</taxon>
        <taxon>Portuninae</taxon>
        <taxon>Scylla</taxon>
    </lineage>
</organism>
<reference evidence="2 3" key="1">
    <citation type="submission" date="2023-03" db="EMBL/GenBank/DDBJ databases">
        <title>High-quality genome of Scylla paramamosain provides insights in environmental adaptation.</title>
        <authorList>
            <person name="Zhang L."/>
        </authorList>
    </citation>
    <scope>NUCLEOTIDE SEQUENCE [LARGE SCALE GENOMIC DNA]</scope>
    <source>
        <strain evidence="2">LZ_2023a</strain>
        <tissue evidence="2">Muscle</tissue>
    </source>
</reference>